<evidence type="ECO:0000256" key="11">
    <source>
        <dbReference type="RuleBase" id="RU000488"/>
    </source>
</evidence>
<evidence type="ECO:0000256" key="7">
    <source>
        <dbReference type="ARBA" id="ARBA00022989"/>
    </source>
</evidence>
<dbReference type="InterPro" id="IPR052465">
    <property type="entry name" value="Mito_NAD+_Carrier"/>
</dbReference>
<evidence type="ECO:0000313" key="14">
    <source>
        <dbReference type="Proteomes" id="UP001165289"/>
    </source>
</evidence>
<name>A0AAV7K459_9METZ</name>
<dbReference type="GO" id="GO:0051724">
    <property type="term" value="F:NAD transmembrane transporter activity"/>
    <property type="evidence" value="ECO:0007669"/>
    <property type="project" value="TreeGrafter"/>
</dbReference>
<keyword evidence="5" id="KW-0677">Repeat</keyword>
<reference evidence="13 14" key="1">
    <citation type="journal article" date="2023" name="BMC Biol.">
        <title>The compact genome of the sponge Oopsacas minuta (Hexactinellida) is lacking key metazoan core genes.</title>
        <authorList>
            <person name="Santini S."/>
            <person name="Schenkelaars Q."/>
            <person name="Jourda C."/>
            <person name="Duchesne M."/>
            <person name="Belahbib H."/>
            <person name="Rocher C."/>
            <person name="Selva M."/>
            <person name="Riesgo A."/>
            <person name="Vervoort M."/>
            <person name="Leys S.P."/>
            <person name="Kodjabachian L."/>
            <person name="Le Bivic A."/>
            <person name="Borchiellini C."/>
            <person name="Claverie J.M."/>
            <person name="Renard E."/>
        </authorList>
    </citation>
    <scope>NUCLEOTIDE SEQUENCE [LARGE SCALE GENOMIC DNA]</scope>
    <source>
        <strain evidence="13">SPO-2</strain>
    </source>
</reference>
<dbReference type="InterPro" id="IPR023395">
    <property type="entry name" value="MCP_dom_sf"/>
</dbReference>
<evidence type="ECO:0000256" key="10">
    <source>
        <dbReference type="PROSITE-ProRule" id="PRU00282"/>
    </source>
</evidence>
<evidence type="ECO:0000256" key="12">
    <source>
        <dbReference type="SAM" id="Phobius"/>
    </source>
</evidence>
<dbReference type="SUPFAM" id="SSF103506">
    <property type="entry name" value="Mitochondrial carrier"/>
    <property type="match status" value="1"/>
</dbReference>
<keyword evidence="7 12" id="KW-1133">Transmembrane helix</keyword>
<dbReference type="Gene3D" id="1.50.40.10">
    <property type="entry name" value="Mitochondrial carrier domain"/>
    <property type="match status" value="1"/>
</dbReference>
<dbReference type="InterPro" id="IPR018108">
    <property type="entry name" value="MCP_transmembrane"/>
</dbReference>
<evidence type="ECO:0000313" key="13">
    <source>
        <dbReference type="EMBL" id="KAI6656024.1"/>
    </source>
</evidence>
<accession>A0AAV7K459</accession>
<dbReference type="EMBL" id="JAKMXF010000166">
    <property type="protein sequence ID" value="KAI6656024.1"/>
    <property type="molecule type" value="Genomic_DNA"/>
</dbReference>
<dbReference type="PANTHER" id="PTHR46131">
    <property type="entry name" value="SD08549P"/>
    <property type="match status" value="1"/>
</dbReference>
<organism evidence="13 14">
    <name type="scientific">Oopsacas minuta</name>
    <dbReference type="NCBI Taxonomy" id="111878"/>
    <lineage>
        <taxon>Eukaryota</taxon>
        <taxon>Metazoa</taxon>
        <taxon>Porifera</taxon>
        <taxon>Hexactinellida</taxon>
        <taxon>Hexasterophora</taxon>
        <taxon>Lyssacinosida</taxon>
        <taxon>Leucopsacidae</taxon>
        <taxon>Oopsacas</taxon>
    </lineage>
</organism>
<gene>
    <name evidence="13" type="ORF">LOD99_1758</name>
</gene>
<keyword evidence="4 10" id="KW-0812">Transmembrane</keyword>
<evidence type="ECO:0000256" key="3">
    <source>
        <dbReference type="ARBA" id="ARBA00022448"/>
    </source>
</evidence>
<evidence type="ECO:0000256" key="8">
    <source>
        <dbReference type="ARBA" id="ARBA00023128"/>
    </source>
</evidence>
<dbReference type="PANTHER" id="PTHR46131:SF1">
    <property type="entry name" value="SD08549P"/>
    <property type="match status" value="1"/>
</dbReference>
<keyword evidence="8" id="KW-0496">Mitochondrion</keyword>
<feature type="repeat" description="Solcar" evidence="10">
    <location>
        <begin position="197"/>
        <end position="284"/>
    </location>
</feature>
<sequence>MGQYDTLRYQSNNNMPPRRSKEFICGACASIVNTIVTYPISKVIFRQQIYGLTTSASLQQIQGEGAKFVYRGIMFPLMQRGICMSIMFGTYNTYTIWLIDNWPWQTTTGVRQLAAFFSGASEATFTPFERLQSLMQHKGFNHSVSNSFTGFNLVRQHGVRELYKGYYLIVLRNGFSNILFFSIKDLLKTHIPPPHDYTTLYNFAVGAGLGAFLSTLFYPVNVVKNRLQSSIGYEYSSLVQLFTKTYKEKGGTIQSLYKGVHLNYGRAILSWGIVNSVYEYLVTKL</sequence>
<comment type="similarity">
    <text evidence="2 11">Belongs to the mitochondrial carrier (TC 2.A.29) family.</text>
</comment>
<feature type="transmembrane region" description="Helical" evidence="12">
    <location>
        <begin position="165"/>
        <end position="183"/>
    </location>
</feature>
<feature type="repeat" description="Solcar" evidence="10">
    <location>
        <begin position="17"/>
        <end position="97"/>
    </location>
</feature>
<evidence type="ECO:0000256" key="9">
    <source>
        <dbReference type="ARBA" id="ARBA00023136"/>
    </source>
</evidence>
<keyword evidence="3 11" id="KW-0813">Transport</keyword>
<dbReference type="GO" id="GO:0005743">
    <property type="term" value="C:mitochondrial inner membrane"/>
    <property type="evidence" value="ECO:0007669"/>
    <property type="project" value="UniProtKB-SubCell"/>
</dbReference>
<evidence type="ECO:0000256" key="5">
    <source>
        <dbReference type="ARBA" id="ARBA00022737"/>
    </source>
</evidence>
<keyword evidence="6" id="KW-0999">Mitochondrion inner membrane</keyword>
<comment type="caution">
    <text evidence="13">The sequence shown here is derived from an EMBL/GenBank/DDBJ whole genome shotgun (WGS) entry which is preliminary data.</text>
</comment>
<dbReference type="AlphaFoldDB" id="A0AAV7K459"/>
<dbReference type="Proteomes" id="UP001165289">
    <property type="component" value="Unassembled WGS sequence"/>
</dbReference>
<comment type="subcellular location">
    <subcellularLocation>
        <location evidence="1">Mitochondrion inner membrane</location>
        <topology evidence="1">Multi-pass membrane protein</topology>
    </subcellularLocation>
</comment>
<proteinExistence type="inferred from homology"/>
<dbReference type="PROSITE" id="PS50920">
    <property type="entry name" value="SOLCAR"/>
    <property type="match status" value="3"/>
</dbReference>
<evidence type="ECO:0000256" key="4">
    <source>
        <dbReference type="ARBA" id="ARBA00022692"/>
    </source>
</evidence>
<keyword evidence="9 10" id="KW-0472">Membrane</keyword>
<evidence type="ECO:0000256" key="1">
    <source>
        <dbReference type="ARBA" id="ARBA00004448"/>
    </source>
</evidence>
<evidence type="ECO:0000256" key="2">
    <source>
        <dbReference type="ARBA" id="ARBA00006375"/>
    </source>
</evidence>
<dbReference type="Pfam" id="PF00153">
    <property type="entry name" value="Mito_carr"/>
    <property type="match status" value="3"/>
</dbReference>
<feature type="transmembrane region" description="Helical" evidence="12">
    <location>
        <begin position="203"/>
        <end position="223"/>
    </location>
</feature>
<evidence type="ECO:0000256" key="6">
    <source>
        <dbReference type="ARBA" id="ARBA00022792"/>
    </source>
</evidence>
<protein>
    <submittedName>
        <fullName evidence="13">Solute carrier family 25 member 51</fullName>
    </submittedName>
</protein>
<keyword evidence="14" id="KW-1185">Reference proteome</keyword>
<feature type="repeat" description="Solcar" evidence="10">
    <location>
        <begin position="110"/>
        <end position="190"/>
    </location>
</feature>